<evidence type="ECO:0000313" key="2">
    <source>
        <dbReference type="Proteomes" id="UP001364695"/>
    </source>
</evidence>
<organism evidence="1 2">
    <name type="scientific">Amphibiibacter pelophylacis</name>
    <dbReference type="NCBI Taxonomy" id="1799477"/>
    <lineage>
        <taxon>Bacteria</taxon>
        <taxon>Pseudomonadati</taxon>
        <taxon>Pseudomonadota</taxon>
        <taxon>Betaproteobacteria</taxon>
        <taxon>Burkholderiales</taxon>
        <taxon>Sphaerotilaceae</taxon>
        <taxon>Amphibiibacter</taxon>
    </lineage>
</organism>
<keyword evidence="2" id="KW-1185">Reference proteome</keyword>
<name>A0ACC6P3M6_9BURK</name>
<dbReference type="Proteomes" id="UP001364695">
    <property type="component" value="Unassembled WGS sequence"/>
</dbReference>
<gene>
    <name evidence="1" type="ORF">RV045_10355</name>
</gene>
<evidence type="ECO:0000313" key="1">
    <source>
        <dbReference type="EMBL" id="MEJ7138823.1"/>
    </source>
</evidence>
<comment type="caution">
    <text evidence="1">The sequence shown here is derived from an EMBL/GenBank/DDBJ whole genome shotgun (WGS) entry which is preliminary data.</text>
</comment>
<proteinExistence type="predicted"/>
<accession>A0ACC6P3M6</accession>
<sequence length="216" mass="23387">MSQFAVIGLGRFGTAAALELLRLGHDVIGLDGAAKRVNPLASKLSYAVIADATDEQALREINVTSCDAVLVAIGENLEASILSVLHLKNLGVAEIWVKAASRPHHAILSRLGVSRIIHPEEEMGIRVAQALNYPMVNQYMALGHGQYLVEIELIDRLDGTRLADLLTGCEQIKGFLVKRREAIHSPVPPDFVLQASDTLVLAGPLKLLQRIAPRLV</sequence>
<dbReference type="EMBL" id="JAWDIE010000015">
    <property type="protein sequence ID" value="MEJ7138823.1"/>
    <property type="molecule type" value="Genomic_DNA"/>
</dbReference>
<protein>
    <submittedName>
        <fullName evidence="1">TrkA family potassium uptake protein</fullName>
    </submittedName>
</protein>
<reference evidence="1" key="1">
    <citation type="submission" date="2023-10" db="EMBL/GenBank/DDBJ databases">
        <title>Amphibacter perezi, gen. nov., sp. nov. a novel taxa of the family Comamonadaceae, class Betaproteobacteria isolated from the skin microbiota of Pelophylax perezi from different populations.</title>
        <authorList>
            <person name="Costa S."/>
            <person name="Proenca D.N."/>
            <person name="Lopes I."/>
            <person name="Morais P.V."/>
        </authorList>
    </citation>
    <scope>NUCLEOTIDE SEQUENCE</scope>
    <source>
        <strain evidence="1">SL12-8</strain>
    </source>
</reference>